<reference evidence="4 5" key="1">
    <citation type="journal article" date="2018" name="New Phytol.">
        <title>Phylogenomics of Endogonaceae and evolution of mycorrhizas within Mucoromycota.</title>
        <authorList>
            <person name="Chang Y."/>
            <person name="Desiro A."/>
            <person name="Na H."/>
            <person name="Sandor L."/>
            <person name="Lipzen A."/>
            <person name="Clum A."/>
            <person name="Barry K."/>
            <person name="Grigoriev I.V."/>
            <person name="Martin F.M."/>
            <person name="Stajich J.E."/>
            <person name="Smith M.E."/>
            <person name="Bonito G."/>
            <person name="Spatafora J.W."/>
        </authorList>
    </citation>
    <scope>NUCLEOTIDE SEQUENCE [LARGE SCALE GENOMIC DNA]</scope>
    <source>
        <strain evidence="4 5">GMNB39</strain>
    </source>
</reference>
<evidence type="ECO:0000313" key="5">
    <source>
        <dbReference type="Proteomes" id="UP000268093"/>
    </source>
</evidence>
<dbReference type="AlphaFoldDB" id="A0A433DH65"/>
<gene>
    <name evidence="4" type="ORF">BC936DRAFT_140171</name>
</gene>
<dbReference type="Gene3D" id="3.40.50.150">
    <property type="entry name" value="Vaccinia Virus protein VP39"/>
    <property type="match status" value="1"/>
</dbReference>
<dbReference type="Proteomes" id="UP000268093">
    <property type="component" value="Unassembled WGS sequence"/>
</dbReference>
<keyword evidence="3 4" id="KW-0808">Transferase</keyword>
<comment type="similarity">
    <text evidence="1">Belongs to the methyltransferase superfamily. METL family.</text>
</comment>
<dbReference type="OrthoDB" id="417697at2759"/>
<dbReference type="InterPro" id="IPR026113">
    <property type="entry name" value="METTL2/6/8-like"/>
</dbReference>
<dbReference type="InterPro" id="IPR029063">
    <property type="entry name" value="SAM-dependent_MTases_sf"/>
</dbReference>
<proteinExistence type="inferred from homology"/>
<accession>A0A433DH65</accession>
<dbReference type="Pfam" id="PF13489">
    <property type="entry name" value="Methyltransf_23"/>
    <property type="match status" value="1"/>
</dbReference>
<sequence length="387" mass="44537">MNEERVERAKEILAKEEKPVPDFWINKYKKEAAKNWDMFYRRNTTKFFKDRHWIDREFEELTAKDSKKIVLEVGCGVGNFIFPVLQINPNLFMYACDFSSRAIDFVKSNPQYDETRCKAFVCDLTADKLADIIEADSVDLVSAIFVLSAIPPEKMEVAIRNIHEILKPGGTVLFRDYGLYDEAQLKFSSANFENRIADNFYVRQDGTMSYFFSVNDLRARFEGAGFTTLEADYVYRETTNRKIEMCIDRVFTQAKFAKACGLWTIYGLICRPFRVHSLTEESETRQKMAEPEVERCFREDDHNLSSQRPYAIGKLMCYEVGEVLVKFVCCEAGEITEFTRQVETDKVDSGSGSICPPEPKYEAVLNLTIPLPLGPTKSVFDIKQLAS</sequence>
<dbReference type="CDD" id="cd02440">
    <property type="entry name" value="AdoMet_MTases"/>
    <property type="match status" value="1"/>
</dbReference>
<dbReference type="EMBL" id="RBNI01001653">
    <property type="protein sequence ID" value="RUP50149.1"/>
    <property type="molecule type" value="Genomic_DNA"/>
</dbReference>
<evidence type="ECO:0000256" key="3">
    <source>
        <dbReference type="ARBA" id="ARBA00022679"/>
    </source>
</evidence>
<dbReference type="SUPFAM" id="SSF53335">
    <property type="entry name" value="S-adenosyl-L-methionine-dependent methyltransferases"/>
    <property type="match status" value="1"/>
</dbReference>
<evidence type="ECO:0000313" key="4">
    <source>
        <dbReference type="EMBL" id="RUP50149.1"/>
    </source>
</evidence>
<dbReference type="GO" id="GO:0008173">
    <property type="term" value="F:RNA methyltransferase activity"/>
    <property type="evidence" value="ECO:0007669"/>
    <property type="project" value="UniProtKB-ARBA"/>
</dbReference>
<name>A0A433DH65_9FUNG</name>
<dbReference type="PANTHER" id="PTHR22809:SF5">
    <property type="entry name" value="TRNA N(3)-METHYLCYTIDINE METHYLTRANSFERASE METTL6"/>
    <property type="match status" value="1"/>
</dbReference>
<evidence type="ECO:0000256" key="1">
    <source>
        <dbReference type="ARBA" id="ARBA00009725"/>
    </source>
</evidence>
<dbReference type="PANTHER" id="PTHR22809">
    <property type="entry name" value="METHYLTRANSFERASE-RELATED"/>
    <property type="match status" value="1"/>
</dbReference>
<keyword evidence="5" id="KW-1185">Reference proteome</keyword>
<dbReference type="GO" id="GO:0032259">
    <property type="term" value="P:methylation"/>
    <property type="evidence" value="ECO:0007669"/>
    <property type="project" value="UniProtKB-KW"/>
</dbReference>
<comment type="caution">
    <text evidence="4">The sequence shown here is derived from an EMBL/GenBank/DDBJ whole genome shotgun (WGS) entry which is preliminary data.</text>
</comment>
<protein>
    <submittedName>
        <fullName evidence="4">S-adenosyl-L-methionine-dependent methyltransferase</fullName>
    </submittedName>
</protein>
<evidence type="ECO:0000256" key="2">
    <source>
        <dbReference type="ARBA" id="ARBA00022603"/>
    </source>
</evidence>
<keyword evidence="2 4" id="KW-0489">Methyltransferase</keyword>
<organism evidence="4 5">
    <name type="scientific">Jimgerdemannia flammicorona</name>
    <dbReference type="NCBI Taxonomy" id="994334"/>
    <lineage>
        <taxon>Eukaryota</taxon>
        <taxon>Fungi</taxon>
        <taxon>Fungi incertae sedis</taxon>
        <taxon>Mucoromycota</taxon>
        <taxon>Mucoromycotina</taxon>
        <taxon>Endogonomycetes</taxon>
        <taxon>Endogonales</taxon>
        <taxon>Endogonaceae</taxon>
        <taxon>Jimgerdemannia</taxon>
    </lineage>
</organism>
<dbReference type="GO" id="GO:0008757">
    <property type="term" value="F:S-adenosylmethionine-dependent methyltransferase activity"/>
    <property type="evidence" value="ECO:0007669"/>
    <property type="project" value="UniProtKB-ARBA"/>
</dbReference>